<dbReference type="RefSeq" id="WP_055408959.1">
    <property type="nucleotide sequence ID" value="NZ_CP013011.1"/>
</dbReference>
<keyword evidence="4" id="KW-1185">Reference proteome</keyword>
<evidence type="ECO:0000313" key="4">
    <source>
        <dbReference type="Proteomes" id="UP000196694"/>
    </source>
</evidence>
<accession>A0A0P0N3E5</accession>
<reference evidence="1 3" key="1">
    <citation type="submission" date="2015-10" db="EMBL/GenBank/DDBJ databases">
        <title>Complete genome sequence of hyperthermophilic archaeon Pyrodictium delaneyi Su06.</title>
        <authorList>
            <person name="Jung J.-H."/>
            <person name="Lin J."/>
            <person name="Holden J.F."/>
            <person name="Park C.-S."/>
        </authorList>
    </citation>
    <scope>NUCLEOTIDE SEQUENCE [LARGE SCALE GENOMIC DNA]</scope>
    <source>
        <strain evidence="1 3">Su06</strain>
    </source>
</reference>
<evidence type="ECO:0000313" key="2">
    <source>
        <dbReference type="EMBL" id="OWJ55256.1"/>
    </source>
</evidence>
<dbReference type="STRING" id="1273541.Pyrde_1123"/>
<dbReference type="KEGG" id="pdl:Pyrde_1123"/>
<dbReference type="AlphaFoldDB" id="A0A0P0N3E5"/>
<reference evidence="2 4" key="2">
    <citation type="submission" date="2017-05" db="EMBL/GenBank/DDBJ databases">
        <title>The draft genome of the hyperthermophilic archaeon 'Pyrodictium delaneyi strain Hulk', an iron and nitrate reducer, reveals the capacity for sulfate reduction.</title>
        <authorList>
            <person name="Demey L.M."/>
            <person name="Miller C."/>
            <person name="Manzella M."/>
            <person name="Reguera G."/>
            <person name="Kashefi K."/>
        </authorList>
    </citation>
    <scope>NUCLEOTIDE SEQUENCE [LARGE SCALE GENOMIC DNA]</scope>
    <source>
        <strain evidence="2 4">Hulk</strain>
    </source>
</reference>
<dbReference type="EMBL" id="NCQP01000001">
    <property type="protein sequence ID" value="OWJ55256.1"/>
    <property type="molecule type" value="Genomic_DNA"/>
</dbReference>
<sequence>MTLAEIVFQKKKLEEKYGVEGKVAGAYVEAGYDVRMDFNTSKGRLSFVAKKGGQLLAVDVVTVSKVLGRDVVEAVAEKAKSINAKPVLILYGAGPRLSDEARAAAKELGVEIKRVRP</sequence>
<evidence type="ECO:0000313" key="1">
    <source>
        <dbReference type="EMBL" id="ALL01171.1"/>
    </source>
</evidence>
<evidence type="ECO:0008006" key="5">
    <source>
        <dbReference type="Google" id="ProtNLM"/>
    </source>
</evidence>
<organism evidence="1 3">
    <name type="scientific">Pyrodictium delaneyi</name>
    <dbReference type="NCBI Taxonomy" id="1273541"/>
    <lineage>
        <taxon>Archaea</taxon>
        <taxon>Thermoproteota</taxon>
        <taxon>Thermoprotei</taxon>
        <taxon>Desulfurococcales</taxon>
        <taxon>Pyrodictiaceae</taxon>
        <taxon>Pyrodictium</taxon>
    </lineage>
</organism>
<gene>
    <name evidence="2" type="ORF">Pdsh_00025</name>
    <name evidence="1" type="ORF">Pyrde_1123</name>
</gene>
<dbReference type="Proteomes" id="UP000196694">
    <property type="component" value="Unassembled WGS sequence"/>
</dbReference>
<proteinExistence type="predicted"/>
<dbReference type="OrthoDB" id="14784at2157"/>
<dbReference type="GeneID" id="26099460"/>
<dbReference type="EMBL" id="CP013011">
    <property type="protein sequence ID" value="ALL01171.1"/>
    <property type="molecule type" value="Genomic_DNA"/>
</dbReference>
<dbReference type="Proteomes" id="UP000058613">
    <property type="component" value="Chromosome"/>
</dbReference>
<evidence type="ECO:0000313" key="3">
    <source>
        <dbReference type="Proteomes" id="UP000058613"/>
    </source>
</evidence>
<name>A0A0P0N3E5_9CREN</name>
<protein>
    <recommendedName>
        <fullName evidence="5">Restriction endonuclease type IV Mrr domain-containing protein</fullName>
    </recommendedName>
</protein>